<name>A0A918HPP6_9ACTN</name>
<evidence type="ECO:0000313" key="3">
    <source>
        <dbReference type="Proteomes" id="UP000646776"/>
    </source>
</evidence>
<dbReference type="RefSeq" id="WP_189717725.1">
    <property type="nucleotide sequence ID" value="NZ_BMSA01000039.1"/>
</dbReference>
<feature type="transmembrane region" description="Helical" evidence="1">
    <location>
        <begin position="12"/>
        <end position="30"/>
    </location>
</feature>
<dbReference type="AlphaFoldDB" id="A0A918HPP6"/>
<dbReference type="EMBL" id="BMSA01000039">
    <property type="protein sequence ID" value="GGT91666.1"/>
    <property type="molecule type" value="Genomic_DNA"/>
</dbReference>
<keyword evidence="1" id="KW-0812">Transmembrane</keyword>
<accession>A0A918HPP6</accession>
<dbReference type="Proteomes" id="UP000646776">
    <property type="component" value="Unassembled WGS sequence"/>
</dbReference>
<protein>
    <submittedName>
        <fullName evidence="2">Uncharacterized protein</fullName>
    </submittedName>
</protein>
<reference evidence="2" key="2">
    <citation type="submission" date="2020-09" db="EMBL/GenBank/DDBJ databases">
        <authorList>
            <person name="Sun Q."/>
            <person name="Ohkuma M."/>
        </authorList>
    </citation>
    <scope>NUCLEOTIDE SEQUENCE</scope>
    <source>
        <strain evidence="2">JCM 4125</strain>
    </source>
</reference>
<evidence type="ECO:0000256" key="1">
    <source>
        <dbReference type="SAM" id="Phobius"/>
    </source>
</evidence>
<comment type="caution">
    <text evidence="2">The sequence shown here is derived from an EMBL/GenBank/DDBJ whole genome shotgun (WGS) entry which is preliminary data.</text>
</comment>
<proteinExistence type="predicted"/>
<organism evidence="2 3">
    <name type="scientific">Streptomyces phaeofaciens</name>
    <dbReference type="NCBI Taxonomy" id="68254"/>
    <lineage>
        <taxon>Bacteria</taxon>
        <taxon>Bacillati</taxon>
        <taxon>Actinomycetota</taxon>
        <taxon>Actinomycetes</taxon>
        <taxon>Kitasatosporales</taxon>
        <taxon>Streptomycetaceae</taxon>
        <taxon>Streptomyces</taxon>
    </lineage>
</organism>
<gene>
    <name evidence="2" type="ORF">GCM10010226_82100</name>
</gene>
<evidence type="ECO:0000313" key="2">
    <source>
        <dbReference type="EMBL" id="GGT91666.1"/>
    </source>
</evidence>
<sequence length="199" mass="22069">MAAEAGMWETVGVALVTALVTTVGSGWLVVPRLEARKRRIAELYQARDKFLASMLRIVSAGARLRAVQEPAADDPAWTEEMRARVRAERTRWTKQLDEATEWMVDNVETYAPTWPAAVLREMIGTYVAHARAVAISERGDNRKAELLTELTDPVWAVFGSRGWQRGPRLLPRSVQRLEATIATMAAETDRQLAAAAPAS</sequence>
<reference evidence="2" key="1">
    <citation type="journal article" date="2014" name="Int. J. Syst. Evol. Microbiol.">
        <title>Complete genome sequence of Corynebacterium casei LMG S-19264T (=DSM 44701T), isolated from a smear-ripened cheese.</title>
        <authorList>
            <consortium name="US DOE Joint Genome Institute (JGI-PGF)"/>
            <person name="Walter F."/>
            <person name="Albersmeier A."/>
            <person name="Kalinowski J."/>
            <person name="Ruckert C."/>
        </authorList>
    </citation>
    <scope>NUCLEOTIDE SEQUENCE</scope>
    <source>
        <strain evidence="2">JCM 4125</strain>
    </source>
</reference>
<keyword evidence="1" id="KW-0472">Membrane</keyword>
<keyword evidence="3" id="KW-1185">Reference proteome</keyword>
<keyword evidence="1" id="KW-1133">Transmembrane helix</keyword>